<dbReference type="SUPFAM" id="SSF53448">
    <property type="entry name" value="Nucleotide-diphospho-sugar transferases"/>
    <property type="match status" value="1"/>
</dbReference>
<dbReference type="OrthoDB" id="2014201at2759"/>
<dbReference type="Gene3D" id="3.90.550.10">
    <property type="entry name" value="Spore Coat Polysaccharide Biosynthesis Protein SpsA, Chain A"/>
    <property type="match status" value="1"/>
</dbReference>
<comment type="caution">
    <text evidence="1">The sequence shown here is derived from an EMBL/GenBank/DDBJ whole genome shotgun (WGS) entry which is preliminary data.</text>
</comment>
<protein>
    <submittedName>
        <fullName evidence="1">Glycosyltransferase family 8 protein</fullName>
    </submittedName>
</protein>
<dbReference type="EMBL" id="MU006089">
    <property type="protein sequence ID" value="KAF2842748.1"/>
    <property type="molecule type" value="Genomic_DNA"/>
</dbReference>
<dbReference type="PANTHER" id="PTHR11183">
    <property type="entry name" value="GLYCOGENIN SUBFAMILY MEMBER"/>
    <property type="match status" value="1"/>
</dbReference>
<accession>A0A9P4SJK6</accession>
<reference evidence="1" key="1">
    <citation type="journal article" date="2020" name="Stud. Mycol.">
        <title>101 Dothideomycetes genomes: a test case for predicting lifestyles and emergence of pathogens.</title>
        <authorList>
            <person name="Haridas S."/>
            <person name="Albert R."/>
            <person name="Binder M."/>
            <person name="Bloem J."/>
            <person name="Labutti K."/>
            <person name="Salamov A."/>
            <person name="Andreopoulos B."/>
            <person name="Baker S."/>
            <person name="Barry K."/>
            <person name="Bills G."/>
            <person name="Bluhm B."/>
            <person name="Cannon C."/>
            <person name="Castanera R."/>
            <person name="Culley D."/>
            <person name="Daum C."/>
            <person name="Ezra D."/>
            <person name="Gonzalez J."/>
            <person name="Henrissat B."/>
            <person name="Kuo A."/>
            <person name="Liang C."/>
            <person name="Lipzen A."/>
            <person name="Lutzoni F."/>
            <person name="Magnuson J."/>
            <person name="Mondo S."/>
            <person name="Nolan M."/>
            <person name="Ohm R."/>
            <person name="Pangilinan J."/>
            <person name="Park H.-J."/>
            <person name="Ramirez L."/>
            <person name="Alfaro M."/>
            <person name="Sun H."/>
            <person name="Tritt A."/>
            <person name="Yoshinaga Y."/>
            <person name="Zwiers L.-H."/>
            <person name="Turgeon B."/>
            <person name="Goodwin S."/>
            <person name="Spatafora J."/>
            <person name="Crous P."/>
            <person name="Grigoriev I."/>
        </authorList>
    </citation>
    <scope>NUCLEOTIDE SEQUENCE</scope>
    <source>
        <strain evidence="1">CBS 101060</strain>
    </source>
</reference>
<proteinExistence type="predicted"/>
<keyword evidence="2" id="KW-1185">Reference proteome</keyword>
<dbReference type="InterPro" id="IPR050587">
    <property type="entry name" value="GNT1/Glycosyltrans_8"/>
</dbReference>
<dbReference type="AlphaFoldDB" id="A0A9P4SJK6"/>
<name>A0A9P4SJK6_9PEZI</name>
<gene>
    <name evidence="1" type="ORF">M501DRAFT_1005505</name>
</gene>
<evidence type="ECO:0000313" key="1">
    <source>
        <dbReference type="EMBL" id="KAF2842748.1"/>
    </source>
</evidence>
<evidence type="ECO:0000313" key="2">
    <source>
        <dbReference type="Proteomes" id="UP000799429"/>
    </source>
</evidence>
<dbReference type="Proteomes" id="UP000799429">
    <property type="component" value="Unassembled WGS sequence"/>
</dbReference>
<dbReference type="InterPro" id="IPR029044">
    <property type="entry name" value="Nucleotide-diphossugar_trans"/>
</dbReference>
<sequence>MRRVQLAPETKCKRDIPFVVLVTNKVSECKRLRLEADGARVVEVQDVPLSWWIRTRLRLLQMVEYELVLFIDADTLIVKPVDGIFEELDVGAPQRTLFERSREVKRDEEKLPASYVFAAHSDNAFMGEREHQVPPGKTPIFSAGFWVAAPSEELFKSFDPHTIEQSLLNYAFRREDATPWIELDWRWSATWPSKKDLMGGVATLHEKFWKTGPEELMKLYDKRKDMEEFFRRGRQDPRHEWVIHLASG</sequence>
<organism evidence="1 2">
    <name type="scientific">Patellaria atrata CBS 101060</name>
    <dbReference type="NCBI Taxonomy" id="1346257"/>
    <lineage>
        <taxon>Eukaryota</taxon>
        <taxon>Fungi</taxon>
        <taxon>Dikarya</taxon>
        <taxon>Ascomycota</taxon>
        <taxon>Pezizomycotina</taxon>
        <taxon>Dothideomycetes</taxon>
        <taxon>Dothideomycetes incertae sedis</taxon>
        <taxon>Patellariales</taxon>
        <taxon>Patellariaceae</taxon>
        <taxon>Patellaria</taxon>
    </lineage>
</organism>